<evidence type="ECO:0000313" key="1">
    <source>
        <dbReference type="EMBL" id="KAL3498176.1"/>
    </source>
</evidence>
<feature type="non-terminal residue" evidence="1">
    <location>
        <position position="65"/>
    </location>
</feature>
<sequence>MKGILKGNDITIFLLNDRTTLICLWAPPPQASTPFSSADAHPRPCHSLFSPRRPLNFSLHLFLFR</sequence>
<dbReference type="Proteomes" id="UP001630127">
    <property type="component" value="Unassembled WGS sequence"/>
</dbReference>
<protein>
    <submittedName>
        <fullName evidence="1">Uncharacterized protein</fullName>
    </submittedName>
</protein>
<dbReference type="AlphaFoldDB" id="A0ABD2XUM1"/>
<proteinExistence type="predicted"/>
<dbReference type="EMBL" id="JBJUIK010000017">
    <property type="protein sequence ID" value="KAL3498176.1"/>
    <property type="molecule type" value="Genomic_DNA"/>
</dbReference>
<evidence type="ECO:0000313" key="2">
    <source>
        <dbReference type="Proteomes" id="UP001630127"/>
    </source>
</evidence>
<name>A0ABD2XUM1_9GENT</name>
<reference evidence="1 2" key="1">
    <citation type="submission" date="2024-11" db="EMBL/GenBank/DDBJ databases">
        <title>A near-complete genome assembly of Cinchona calisaya.</title>
        <authorList>
            <person name="Lian D.C."/>
            <person name="Zhao X.W."/>
            <person name="Wei L."/>
        </authorList>
    </citation>
    <scope>NUCLEOTIDE SEQUENCE [LARGE SCALE GENOMIC DNA]</scope>
    <source>
        <tissue evidence="1">Nenye</tissue>
    </source>
</reference>
<organism evidence="1 2">
    <name type="scientific">Cinchona calisaya</name>
    <dbReference type="NCBI Taxonomy" id="153742"/>
    <lineage>
        <taxon>Eukaryota</taxon>
        <taxon>Viridiplantae</taxon>
        <taxon>Streptophyta</taxon>
        <taxon>Embryophyta</taxon>
        <taxon>Tracheophyta</taxon>
        <taxon>Spermatophyta</taxon>
        <taxon>Magnoliopsida</taxon>
        <taxon>eudicotyledons</taxon>
        <taxon>Gunneridae</taxon>
        <taxon>Pentapetalae</taxon>
        <taxon>asterids</taxon>
        <taxon>lamiids</taxon>
        <taxon>Gentianales</taxon>
        <taxon>Rubiaceae</taxon>
        <taxon>Cinchonoideae</taxon>
        <taxon>Cinchoneae</taxon>
        <taxon>Cinchona</taxon>
    </lineage>
</organism>
<comment type="caution">
    <text evidence="1">The sequence shown here is derived from an EMBL/GenBank/DDBJ whole genome shotgun (WGS) entry which is preliminary data.</text>
</comment>
<keyword evidence="2" id="KW-1185">Reference proteome</keyword>
<gene>
    <name evidence="1" type="ORF">ACH5RR_040908</name>
</gene>
<accession>A0ABD2XUM1</accession>